<feature type="binding site" evidence="16">
    <location>
        <position position="263"/>
    </location>
    <ligand>
        <name>Mg(2+)</name>
        <dbReference type="ChEBI" id="CHEBI:18420"/>
        <label>2</label>
    </ligand>
</feature>
<accession>A0A089LQ04</accession>
<feature type="binding site" evidence="16">
    <location>
        <position position="261"/>
    </location>
    <ligand>
        <name>Mg(2+)</name>
        <dbReference type="ChEBI" id="CHEBI:18420"/>
        <label>1</label>
    </ligand>
</feature>
<evidence type="ECO:0000256" key="16">
    <source>
        <dbReference type="PIRSR" id="PIRSR039102-3"/>
    </source>
</evidence>
<dbReference type="Gene3D" id="3.30.470.20">
    <property type="entry name" value="ATP-grasp fold, B domain"/>
    <property type="match status" value="1"/>
</dbReference>
<evidence type="ECO:0000256" key="4">
    <source>
        <dbReference type="ARBA" id="ARBA00022490"/>
    </source>
</evidence>
<name>A0A089LQ04_9BACL</name>
<feature type="domain" description="ATP-grasp" evidence="18">
    <location>
        <begin position="99"/>
        <end position="294"/>
    </location>
</feature>
<evidence type="ECO:0000256" key="17">
    <source>
        <dbReference type="PROSITE-ProRule" id="PRU00409"/>
    </source>
</evidence>
<comment type="catalytic activity">
    <reaction evidence="14">
        <text>2 D-alanine + ATP = D-alanyl-D-alanine + ADP + phosphate + H(+)</text>
        <dbReference type="Rhea" id="RHEA:11224"/>
        <dbReference type="ChEBI" id="CHEBI:15378"/>
        <dbReference type="ChEBI" id="CHEBI:30616"/>
        <dbReference type="ChEBI" id="CHEBI:43474"/>
        <dbReference type="ChEBI" id="CHEBI:57416"/>
        <dbReference type="ChEBI" id="CHEBI:57822"/>
        <dbReference type="ChEBI" id="CHEBI:456216"/>
        <dbReference type="EC" id="6.3.2.4"/>
    </reaction>
</comment>
<proteinExistence type="inferred from homology"/>
<dbReference type="SUPFAM" id="SSF52440">
    <property type="entry name" value="PreATP-grasp domain"/>
    <property type="match status" value="1"/>
</dbReference>
<evidence type="ECO:0000256" key="1">
    <source>
        <dbReference type="ARBA" id="ARBA00001936"/>
    </source>
</evidence>
<dbReference type="SUPFAM" id="SSF56059">
    <property type="entry name" value="Glutathione synthetase ATP-binding domain-like"/>
    <property type="match status" value="1"/>
</dbReference>
<evidence type="ECO:0000256" key="7">
    <source>
        <dbReference type="ARBA" id="ARBA00022741"/>
    </source>
</evidence>
<dbReference type="InterPro" id="IPR005905">
    <property type="entry name" value="D_ala_D_ala"/>
</dbReference>
<comment type="subcellular location">
    <subcellularLocation>
        <location evidence="2 14">Cytoplasm</location>
    </subcellularLocation>
</comment>
<evidence type="ECO:0000256" key="12">
    <source>
        <dbReference type="ARBA" id="ARBA00023211"/>
    </source>
</evidence>
<evidence type="ECO:0000256" key="8">
    <source>
        <dbReference type="ARBA" id="ARBA00022840"/>
    </source>
</evidence>
<dbReference type="GO" id="GO:0005524">
    <property type="term" value="F:ATP binding"/>
    <property type="evidence" value="ECO:0007669"/>
    <property type="project" value="UniProtKB-UniRule"/>
</dbReference>
<comment type="function">
    <text evidence="14">Cell wall formation.</text>
</comment>
<sequence length="307" mass="32705">MKVGVIMGGTSSERGVSLKTGAEMLRGLEQAKYEAVPVVVDRRENLADQVRGLDFALLALHGAFGEDGTVQAVLETLGIPYSGSGMLSSAICMDKDMTKRLLRASGIPTADWLCLEKIGEYSAEAASKLGFPLIVKPSAGGSSIGMSKVKKPEELYPAVAEAFRQEQPVMLEAFVKGMELTCSILDGEVLPILQIVPNHAEWFDYNAKYSAGGAMEEVADLPPELESRVKETALACWRALKCGVYARVDVIVSDGVPYVLEVNTLPGMTSASLLPKSAKAAGLTFSGLLDTIISLSLKERGVPQHVG</sequence>
<keyword evidence="11 14" id="KW-0573">Peptidoglycan synthesis</keyword>
<dbReference type="GO" id="GO:0008360">
    <property type="term" value="P:regulation of cell shape"/>
    <property type="evidence" value="ECO:0007669"/>
    <property type="project" value="UniProtKB-KW"/>
</dbReference>
<keyword evidence="7 17" id="KW-0547">Nucleotide-binding</keyword>
<dbReference type="PIRSF" id="PIRSF039102">
    <property type="entry name" value="Ddl/VanB"/>
    <property type="match status" value="1"/>
</dbReference>
<dbReference type="InterPro" id="IPR013815">
    <property type="entry name" value="ATP_grasp_subdomain_1"/>
</dbReference>
<dbReference type="OrthoDB" id="9813261at2"/>
<comment type="cofactor">
    <cofactor evidence="1">
        <name>Mn(2+)</name>
        <dbReference type="ChEBI" id="CHEBI:29035"/>
    </cofactor>
</comment>
<evidence type="ECO:0000256" key="9">
    <source>
        <dbReference type="ARBA" id="ARBA00022842"/>
    </source>
</evidence>
<dbReference type="Gene3D" id="3.30.1490.20">
    <property type="entry name" value="ATP-grasp fold, A domain"/>
    <property type="match status" value="1"/>
</dbReference>
<dbReference type="Pfam" id="PF07478">
    <property type="entry name" value="Dala_Dala_lig_C"/>
    <property type="match status" value="1"/>
</dbReference>
<dbReference type="InterPro" id="IPR011761">
    <property type="entry name" value="ATP-grasp"/>
</dbReference>
<keyword evidence="20" id="KW-1185">Reference proteome</keyword>
<keyword evidence="13 14" id="KW-0961">Cell wall biogenesis/degradation</keyword>
<keyword evidence="10 14" id="KW-0133">Cell shape</keyword>
<evidence type="ECO:0000256" key="2">
    <source>
        <dbReference type="ARBA" id="ARBA00004496"/>
    </source>
</evidence>
<dbReference type="GO" id="GO:0071555">
    <property type="term" value="P:cell wall organization"/>
    <property type="evidence" value="ECO:0007669"/>
    <property type="project" value="UniProtKB-KW"/>
</dbReference>
<feature type="binding site" evidence="16">
    <location>
        <position position="261"/>
    </location>
    <ligand>
        <name>Mg(2+)</name>
        <dbReference type="ChEBI" id="CHEBI:18420"/>
        <label>2</label>
    </ligand>
</feature>
<dbReference type="GO" id="GO:0046872">
    <property type="term" value="F:metal ion binding"/>
    <property type="evidence" value="ECO:0007669"/>
    <property type="project" value="UniProtKB-KW"/>
</dbReference>
<evidence type="ECO:0000256" key="3">
    <source>
        <dbReference type="ARBA" id="ARBA00010871"/>
    </source>
</evidence>
<dbReference type="EMBL" id="CP009286">
    <property type="protein sequence ID" value="AIQ62917.1"/>
    <property type="molecule type" value="Genomic_DNA"/>
</dbReference>
<dbReference type="PROSITE" id="PS00843">
    <property type="entry name" value="DALA_DALA_LIGASE_1"/>
    <property type="match status" value="1"/>
</dbReference>
<dbReference type="Gene3D" id="3.40.50.20">
    <property type="match status" value="1"/>
</dbReference>
<dbReference type="RefSeq" id="WP_038694386.1">
    <property type="nucleotide sequence ID" value="NZ_CP009286.1"/>
</dbReference>
<feature type="active site" evidence="15">
    <location>
        <position position="142"/>
    </location>
</feature>
<protein>
    <recommendedName>
        <fullName evidence="14">D-alanine--D-alanine ligase</fullName>
        <ecNumber evidence="14">6.3.2.4</ecNumber>
    </recommendedName>
    <alternativeName>
        <fullName evidence="14">D-Ala-D-Ala ligase</fullName>
    </alternativeName>
    <alternativeName>
        <fullName evidence="14">D-alanylalanine synthetase</fullName>
    </alternativeName>
</protein>
<dbReference type="InterPro" id="IPR000291">
    <property type="entry name" value="D-Ala_lig_Van_CS"/>
</dbReference>
<comment type="similarity">
    <text evidence="3 14">Belongs to the D-alanine--D-alanine ligase family.</text>
</comment>
<dbReference type="InterPro" id="IPR011095">
    <property type="entry name" value="Dala_Dala_lig_C"/>
</dbReference>
<dbReference type="PANTHER" id="PTHR23132:SF23">
    <property type="entry name" value="D-ALANINE--D-ALANINE LIGASE B"/>
    <property type="match status" value="1"/>
</dbReference>
<keyword evidence="5 14" id="KW-0436">Ligase</keyword>
<evidence type="ECO:0000313" key="20">
    <source>
        <dbReference type="Proteomes" id="UP000029507"/>
    </source>
</evidence>
<reference evidence="19 20" key="1">
    <citation type="submission" date="2014-08" db="EMBL/GenBank/DDBJ databases">
        <title>Comparative genomics of the Paenibacillus odorifer group.</title>
        <authorList>
            <person name="den Bakker H.C."/>
            <person name="Tsai Y.-C."/>
            <person name="Martin N."/>
            <person name="Korlach J."/>
            <person name="Wiedmann M."/>
        </authorList>
    </citation>
    <scope>NUCLEOTIDE SEQUENCE [LARGE SCALE GENOMIC DNA]</scope>
    <source>
        <strain evidence="19 20">DSM 14472</strain>
    </source>
</reference>
<evidence type="ECO:0000259" key="18">
    <source>
        <dbReference type="PROSITE" id="PS50975"/>
    </source>
</evidence>
<dbReference type="FunFam" id="3.40.50.20:FF:000031">
    <property type="entry name" value="D-alanine--D-alanine ligase"/>
    <property type="match status" value="1"/>
</dbReference>
<evidence type="ECO:0000256" key="11">
    <source>
        <dbReference type="ARBA" id="ARBA00022984"/>
    </source>
</evidence>
<dbReference type="PROSITE" id="PS00844">
    <property type="entry name" value="DALA_DALA_LIGASE_2"/>
    <property type="match status" value="1"/>
</dbReference>
<evidence type="ECO:0000256" key="10">
    <source>
        <dbReference type="ARBA" id="ARBA00022960"/>
    </source>
</evidence>
<dbReference type="HOGENOM" id="CLU_039268_1_1_9"/>
<dbReference type="NCBIfam" id="TIGR01205">
    <property type="entry name" value="D_ala_D_alaTIGR"/>
    <property type="match status" value="1"/>
</dbReference>
<keyword evidence="12 16" id="KW-0464">Manganese</keyword>
<evidence type="ECO:0000256" key="13">
    <source>
        <dbReference type="ARBA" id="ARBA00023316"/>
    </source>
</evidence>
<evidence type="ECO:0000256" key="14">
    <source>
        <dbReference type="HAMAP-Rule" id="MF_00047"/>
    </source>
</evidence>
<dbReference type="Proteomes" id="UP000029507">
    <property type="component" value="Chromosome"/>
</dbReference>
<dbReference type="GO" id="GO:0009252">
    <property type="term" value="P:peptidoglycan biosynthetic process"/>
    <property type="evidence" value="ECO:0007669"/>
    <property type="project" value="UniProtKB-UniRule"/>
</dbReference>
<dbReference type="PROSITE" id="PS50975">
    <property type="entry name" value="ATP_GRASP"/>
    <property type="match status" value="1"/>
</dbReference>
<comment type="cofactor">
    <cofactor evidence="16">
        <name>Mg(2+)</name>
        <dbReference type="ChEBI" id="CHEBI:18420"/>
    </cofactor>
    <cofactor evidence="16">
        <name>Mn(2+)</name>
        <dbReference type="ChEBI" id="CHEBI:29035"/>
    </cofactor>
    <text evidence="16">Binds 2 magnesium or manganese ions per subunit.</text>
</comment>
<feature type="binding site" evidence="16">
    <location>
        <position position="249"/>
    </location>
    <ligand>
        <name>Mg(2+)</name>
        <dbReference type="ChEBI" id="CHEBI:18420"/>
        <label>1</label>
    </ligand>
</feature>
<dbReference type="GO" id="GO:0005737">
    <property type="term" value="C:cytoplasm"/>
    <property type="evidence" value="ECO:0007669"/>
    <property type="project" value="UniProtKB-SubCell"/>
</dbReference>
<dbReference type="Pfam" id="PF01820">
    <property type="entry name" value="Dala_Dala_lig_N"/>
    <property type="match status" value="1"/>
</dbReference>
<dbReference type="AlphaFoldDB" id="A0A089LQ04"/>
<keyword evidence="9 16" id="KW-0460">Magnesium</keyword>
<dbReference type="UniPathway" id="UPA00219"/>
<feature type="active site" evidence="15">
    <location>
        <position position="272"/>
    </location>
</feature>
<dbReference type="HAMAP" id="MF_00047">
    <property type="entry name" value="Dala_Dala_lig"/>
    <property type="match status" value="1"/>
</dbReference>
<keyword evidence="4 14" id="KW-0963">Cytoplasm</keyword>
<dbReference type="EC" id="6.3.2.4" evidence="14"/>
<gene>
    <name evidence="14" type="primary">ddl</name>
    <name evidence="19" type="ORF">PSTEL_07175</name>
</gene>
<organism evidence="19 20">
    <name type="scientific">Paenibacillus stellifer</name>
    <dbReference type="NCBI Taxonomy" id="169760"/>
    <lineage>
        <taxon>Bacteria</taxon>
        <taxon>Bacillati</taxon>
        <taxon>Bacillota</taxon>
        <taxon>Bacilli</taxon>
        <taxon>Bacillales</taxon>
        <taxon>Paenibacillaceae</taxon>
        <taxon>Paenibacillus</taxon>
    </lineage>
</organism>
<keyword evidence="6 16" id="KW-0479">Metal-binding</keyword>
<dbReference type="GO" id="GO:0008716">
    <property type="term" value="F:D-alanine-D-alanine ligase activity"/>
    <property type="evidence" value="ECO:0007669"/>
    <property type="project" value="UniProtKB-UniRule"/>
</dbReference>
<dbReference type="STRING" id="169760.PSTEL_07175"/>
<dbReference type="InterPro" id="IPR016185">
    <property type="entry name" value="PreATP-grasp_dom_sf"/>
</dbReference>
<dbReference type="InterPro" id="IPR011127">
    <property type="entry name" value="Dala_Dala_lig_N"/>
</dbReference>
<dbReference type="NCBIfam" id="NF002378">
    <property type="entry name" value="PRK01372.1"/>
    <property type="match status" value="1"/>
</dbReference>
<dbReference type="KEGG" id="pste:PSTEL_07175"/>
<keyword evidence="8 17" id="KW-0067">ATP-binding</keyword>
<feature type="active site" evidence="15">
    <location>
        <position position="13"/>
    </location>
</feature>
<dbReference type="PANTHER" id="PTHR23132">
    <property type="entry name" value="D-ALANINE--D-ALANINE LIGASE"/>
    <property type="match status" value="1"/>
</dbReference>
<evidence type="ECO:0000256" key="15">
    <source>
        <dbReference type="PIRSR" id="PIRSR039102-1"/>
    </source>
</evidence>
<comment type="pathway">
    <text evidence="14">Cell wall biogenesis; peptidoglycan biosynthesis.</text>
</comment>
<evidence type="ECO:0000256" key="5">
    <source>
        <dbReference type="ARBA" id="ARBA00022598"/>
    </source>
</evidence>
<evidence type="ECO:0000256" key="6">
    <source>
        <dbReference type="ARBA" id="ARBA00022723"/>
    </source>
</evidence>
<evidence type="ECO:0000313" key="19">
    <source>
        <dbReference type="EMBL" id="AIQ62917.1"/>
    </source>
</evidence>